<evidence type="ECO:0008006" key="6">
    <source>
        <dbReference type="Google" id="ProtNLM"/>
    </source>
</evidence>
<keyword evidence="3" id="KW-0862">Zinc</keyword>
<evidence type="ECO:0000256" key="3">
    <source>
        <dbReference type="ARBA" id="ARBA00022833"/>
    </source>
</evidence>
<comment type="caution">
    <text evidence="4">The sequence shown here is derived from an EMBL/GenBank/DDBJ whole genome shotgun (WGS) entry which is preliminary data.</text>
</comment>
<gene>
    <name evidence="4" type="ORF">PR048_003148</name>
</gene>
<protein>
    <recommendedName>
        <fullName evidence="6">DDE-1 domain-containing protein</fullName>
    </recommendedName>
</protein>
<accession>A0ABQ9IM65</accession>
<evidence type="ECO:0000256" key="1">
    <source>
        <dbReference type="ARBA" id="ARBA00022723"/>
    </source>
</evidence>
<dbReference type="PROSITE" id="PS01359">
    <property type="entry name" value="ZF_PHD_1"/>
    <property type="match status" value="1"/>
</dbReference>
<dbReference type="CDD" id="cd15517">
    <property type="entry name" value="PHD_TCF19_like"/>
    <property type="match status" value="1"/>
</dbReference>
<keyword evidence="1" id="KW-0479">Metal-binding</keyword>
<dbReference type="Gene3D" id="3.30.40.10">
    <property type="entry name" value="Zinc/RING finger domain, C3HC4 (zinc finger)"/>
    <property type="match status" value="1"/>
</dbReference>
<evidence type="ECO:0000313" key="4">
    <source>
        <dbReference type="EMBL" id="KAJ8897798.1"/>
    </source>
</evidence>
<organism evidence="4 5">
    <name type="scientific">Dryococelus australis</name>
    <dbReference type="NCBI Taxonomy" id="614101"/>
    <lineage>
        <taxon>Eukaryota</taxon>
        <taxon>Metazoa</taxon>
        <taxon>Ecdysozoa</taxon>
        <taxon>Arthropoda</taxon>
        <taxon>Hexapoda</taxon>
        <taxon>Insecta</taxon>
        <taxon>Pterygota</taxon>
        <taxon>Neoptera</taxon>
        <taxon>Polyneoptera</taxon>
        <taxon>Phasmatodea</taxon>
        <taxon>Verophasmatodea</taxon>
        <taxon>Anareolatae</taxon>
        <taxon>Phasmatidae</taxon>
        <taxon>Eurycanthinae</taxon>
        <taxon>Dryococelus</taxon>
    </lineage>
</organism>
<dbReference type="InterPro" id="IPR013083">
    <property type="entry name" value="Znf_RING/FYVE/PHD"/>
</dbReference>
<dbReference type="InterPro" id="IPR019786">
    <property type="entry name" value="Zinc_finger_PHD-type_CS"/>
</dbReference>
<sequence length="465" mass="52640">MLAVAEQKLAEGYSKRKVAAELGIDESTLRKRLKPGAGVTSLGRNKPVFTVDQKIELSTHCRYLDARSYGLTLQTLCKLGFDYAVSNGIIHPFDKATKMAGKDWAYRFIQTHNLALRIPQKTSLGRIMGFNKNQVKVFFENLSLFYDKYKFPPSAIFNMYEIGLPTVPNKISKVITDKARSYASCIFVPPAIIFARKRTRSGLLDGAPPEIIAMCYDSGYVNSGLFLQCIHHFQEKVRADNDHPALLLLDNHSSHLSLEAYDSMASPLTRETSRDFDINKPGCSGSIRTTPVSPREIIPFPKRSELTKRNIRSKHSEIISGSPYNHRLLQDLKEKENKITAKKERSKKRLDLKKGDGNQVKSTKQSHQIQCLGCEEMYVDPPNEDWIQCTSCEAWWHENCSAYEDTPNFVCDLCHHMNCDMRREAGESGGVAVRQVPLAELRAGRRLSVCARDEWRRHSGPAGRR</sequence>
<keyword evidence="5" id="KW-1185">Reference proteome</keyword>
<keyword evidence="2" id="KW-0863">Zinc-finger</keyword>
<proteinExistence type="predicted"/>
<dbReference type="SUPFAM" id="SSF57903">
    <property type="entry name" value="FYVE/PHD zinc finger"/>
    <property type="match status" value="1"/>
</dbReference>
<name>A0ABQ9IM65_9NEOP</name>
<dbReference type="Proteomes" id="UP001159363">
    <property type="component" value="Chromosome 1"/>
</dbReference>
<evidence type="ECO:0000256" key="2">
    <source>
        <dbReference type="ARBA" id="ARBA00022771"/>
    </source>
</evidence>
<dbReference type="InterPro" id="IPR011011">
    <property type="entry name" value="Znf_FYVE_PHD"/>
</dbReference>
<reference evidence="4 5" key="1">
    <citation type="submission" date="2023-02" db="EMBL/GenBank/DDBJ databases">
        <title>LHISI_Scaffold_Assembly.</title>
        <authorList>
            <person name="Stuart O.P."/>
            <person name="Cleave R."/>
            <person name="Magrath M.J.L."/>
            <person name="Mikheyev A.S."/>
        </authorList>
    </citation>
    <scope>NUCLEOTIDE SEQUENCE [LARGE SCALE GENOMIC DNA]</scope>
    <source>
        <strain evidence="4">Daus_M_001</strain>
        <tissue evidence="4">Leg muscle</tissue>
    </source>
</reference>
<dbReference type="EMBL" id="JARBHB010000001">
    <property type="protein sequence ID" value="KAJ8897798.1"/>
    <property type="molecule type" value="Genomic_DNA"/>
</dbReference>
<evidence type="ECO:0000313" key="5">
    <source>
        <dbReference type="Proteomes" id="UP001159363"/>
    </source>
</evidence>